<dbReference type="Proteomes" id="UP000177629">
    <property type="component" value="Unassembled WGS sequence"/>
</dbReference>
<dbReference type="InterPro" id="IPR003661">
    <property type="entry name" value="HisK_dim/P_dom"/>
</dbReference>
<evidence type="ECO:0000256" key="2">
    <source>
        <dbReference type="ARBA" id="ARBA00012438"/>
    </source>
</evidence>
<organism evidence="8 9">
    <name type="scientific">Candidatus Terrybacteria bacterium RIFCSPHIGHO2_01_FULL_48_17</name>
    <dbReference type="NCBI Taxonomy" id="1802362"/>
    <lineage>
        <taxon>Bacteria</taxon>
        <taxon>Candidatus Terryibacteriota</taxon>
    </lineage>
</organism>
<evidence type="ECO:0000256" key="3">
    <source>
        <dbReference type="ARBA" id="ARBA00022553"/>
    </source>
</evidence>
<dbReference type="PRINTS" id="PR00344">
    <property type="entry name" value="BCTRLSENSOR"/>
</dbReference>
<sequence>MTLFGSTRIIHTDEMAKVIEWLVGHISDGEELRSRISGLASIRPRSEQEKLYLNLYLEVEHLVCQQDSKLCPSPRALRSTIAQKFGLAKFAPTFFTAPFLPQERQVFFLFRIVLEQFIKYLKLTPQTLQGILNSPNASNALRSLQFSDGNIEWHMLEEQYGKLSPDMQGKQLVSDFGYLIHRLFREMQQRVGEERARLSADEIFKNIASLFSFLDSLPALLPLLPAGVLEHERILFYSKGKLTEELQKRMRELEATNVSLQEEARKLRSAVSQLQAAQERMQAMQAAQGEFIRVVSHQFRTPLSVIRWQSEVLAESLEKLGMEKISTKAIEEIHSINQKAIFLADVLNGVFDLLALESGEFKINRRPVALWEIIDDVTKSRQREATTRNIRFEFSKEASPIDEAYIDQEMIKKVVDILVANALQYSNENGKVSVLLSKEQREQEGALFRVRVSDNGIGIPLEDQRSIFQKFYRSDSAKRKSPDGAGIALYITKRFIDLHGGEIGFTSEGTGKGTTFWFTVPQGNVENS</sequence>
<dbReference type="SUPFAM" id="SSF47384">
    <property type="entry name" value="Homodimeric domain of signal transducing histidine kinase"/>
    <property type="match status" value="1"/>
</dbReference>
<dbReference type="EC" id="2.7.13.3" evidence="2"/>
<evidence type="ECO:0000256" key="1">
    <source>
        <dbReference type="ARBA" id="ARBA00000085"/>
    </source>
</evidence>
<keyword evidence="4" id="KW-0808">Transferase</keyword>
<evidence type="ECO:0000313" key="8">
    <source>
        <dbReference type="EMBL" id="OHA47932.1"/>
    </source>
</evidence>
<proteinExistence type="predicted"/>
<keyword evidence="5" id="KW-0418">Kinase</keyword>
<dbReference type="Gene3D" id="3.30.565.10">
    <property type="entry name" value="Histidine kinase-like ATPase, C-terminal domain"/>
    <property type="match status" value="1"/>
</dbReference>
<dbReference type="EMBL" id="MHSS01000011">
    <property type="protein sequence ID" value="OHA47932.1"/>
    <property type="molecule type" value="Genomic_DNA"/>
</dbReference>
<dbReference type="Pfam" id="PF00512">
    <property type="entry name" value="HisKA"/>
    <property type="match status" value="1"/>
</dbReference>
<dbReference type="InterPro" id="IPR005467">
    <property type="entry name" value="His_kinase_dom"/>
</dbReference>
<dbReference type="SMART" id="SM00388">
    <property type="entry name" value="HisKA"/>
    <property type="match status" value="1"/>
</dbReference>
<evidence type="ECO:0000256" key="6">
    <source>
        <dbReference type="SAM" id="Coils"/>
    </source>
</evidence>
<dbReference type="STRING" id="1802362.A2806_02560"/>
<dbReference type="SMART" id="SM00387">
    <property type="entry name" value="HATPase_c"/>
    <property type="match status" value="1"/>
</dbReference>
<evidence type="ECO:0000256" key="5">
    <source>
        <dbReference type="ARBA" id="ARBA00022777"/>
    </source>
</evidence>
<dbReference type="InterPro" id="IPR036890">
    <property type="entry name" value="HATPase_C_sf"/>
</dbReference>
<dbReference type="SUPFAM" id="SSF55874">
    <property type="entry name" value="ATPase domain of HSP90 chaperone/DNA topoisomerase II/histidine kinase"/>
    <property type="match status" value="1"/>
</dbReference>
<dbReference type="PROSITE" id="PS50109">
    <property type="entry name" value="HIS_KIN"/>
    <property type="match status" value="1"/>
</dbReference>
<dbReference type="CDD" id="cd00082">
    <property type="entry name" value="HisKA"/>
    <property type="match status" value="1"/>
</dbReference>
<comment type="caution">
    <text evidence="8">The sequence shown here is derived from an EMBL/GenBank/DDBJ whole genome shotgun (WGS) entry which is preliminary data.</text>
</comment>
<accession>A0A1G2PJY6</accession>
<evidence type="ECO:0000313" key="9">
    <source>
        <dbReference type="Proteomes" id="UP000177629"/>
    </source>
</evidence>
<reference evidence="8 9" key="1">
    <citation type="journal article" date="2016" name="Nat. Commun.">
        <title>Thousands of microbial genomes shed light on interconnected biogeochemical processes in an aquifer system.</title>
        <authorList>
            <person name="Anantharaman K."/>
            <person name="Brown C.T."/>
            <person name="Hug L.A."/>
            <person name="Sharon I."/>
            <person name="Castelle C.J."/>
            <person name="Probst A.J."/>
            <person name="Thomas B.C."/>
            <person name="Singh A."/>
            <person name="Wilkins M.J."/>
            <person name="Karaoz U."/>
            <person name="Brodie E.L."/>
            <person name="Williams K.H."/>
            <person name="Hubbard S.S."/>
            <person name="Banfield J.F."/>
        </authorList>
    </citation>
    <scope>NUCLEOTIDE SEQUENCE [LARGE SCALE GENOMIC DNA]</scope>
</reference>
<comment type="catalytic activity">
    <reaction evidence="1">
        <text>ATP + protein L-histidine = ADP + protein N-phospho-L-histidine.</text>
        <dbReference type="EC" id="2.7.13.3"/>
    </reaction>
</comment>
<feature type="coiled-coil region" evidence="6">
    <location>
        <begin position="243"/>
        <end position="287"/>
    </location>
</feature>
<dbReference type="PANTHER" id="PTHR43547:SF2">
    <property type="entry name" value="HYBRID SIGNAL TRANSDUCTION HISTIDINE KINASE C"/>
    <property type="match status" value="1"/>
</dbReference>
<keyword evidence="6" id="KW-0175">Coiled coil</keyword>
<evidence type="ECO:0000259" key="7">
    <source>
        <dbReference type="PROSITE" id="PS50109"/>
    </source>
</evidence>
<dbReference type="Gene3D" id="1.10.287.130">
    <property type="match status" value="1"/>
</dbReference>
<protein>
    <recommendedName>
        <fullName evidence="2">histidine kinase</fullName>
        <ecNumber evidence="2">2.7.13.3</ecNumber>
    </recommendedName>
</protein>
<dbReference type="PANTHER" id="PTHR43547">
    <property type="entry name" value="TWO-COMPONENT HISTIDINE KINASE"/>
    <property type="match status" value="1"/>
</dbReference>
<dbReference type="InterPro" id="IPR003594">
    <property type="entry name" value="HATPase_dom"/>
</dbReference>
<dbReference type="InterPro" id="IPR036097">
    <property type="entry name" value="HisK_dim/P_sf"/>
</dbReference>
<feature type="domain" description="Histidine kinase" evidence="7">
    <location>
        <begin position="294"/>
        <end position="524"/>
    </location>
</feature>
<dbReference type="FunFam" id="3.30.565.10:FF:000006">
    <property type="entry name" value="Sensor histidine kinase WalK"/>
    <property type="match status" value="1"/>
</dbReference>
<name>A0A1G2PJY6_9BACT</name>
<dbReference type="GO" id="GO:0000155">
    <property type="term" value="F:phosphorelay sensor kinase activity"/>
    <property type="evidence" value="ECO:0007669"/>
    <property type="project" value="InterPro"/>
</dbReference>
<dbReference type="AlphaFoldDB" id="A0A1G2PJY6"/>
<gene>
    <name evidence="8" type="ORF">A2806_02560</name>
</gene>
<evidence type="ECO:0000256" key="4">
    <source>
        <dbReference type="ARBA" id="ARBA00022679"/>
    </source>
</evidence>
<dbReference type="Pfam" id="PF02518">
    <property type="entry name" value="HATPase_c"/>
    <property type="match status" value="1"/>
</dbReference>
<dbReference type="InterPro" id="IPR004358">
    <property type="entry name" value="Sig_transdc_His_kin-like_C"/>
</dbReference>
<keyword evidence="3" id="KW-0597">Phosphoprotein</keyword>